<gene>
    <name evidence="3" type="ORF">ACEWY4_014323</name>
</gene>
<comment type="caution">
    <text evidence="3">The sequence shown here is derived from an EMBL/GenBank/DDBJ whole genome shotgun (WGS) entry which is preliminary data.</text>
</comment>
<evidence type="ECO:0000256" key="2">
    <source>
        <dbReference type="SAM" id="Phobius"/>
    </source>
</evidence>
<feature type="transmembrane region" description="Helical" evidence="2">
    <location>
        <begin position="235"/>
        <end position="261"/>
    </location>
</feature>
<evidence type="ECO:0000313" key="4">
    <source>
        <dbReference type="Proteomes" id="UP001591681"/>
    </source>
</evidence>
<name>A0ABD1JRY7_9TELE</name>
<evidence type="ECO:0000313" key="3">
    <source>
        <dbReference type="EMBL" id="KAL2089635.1"/>
    </source>
</evidence>
<reference evidence="3 4" key="1">
    <citation type="submission" date="2024-09" db="EMBL/GenBank/DDBJ databases">
        <title>A chromosome-level genome assembly of Gray's grenadier anchovy, Coilia grayii.</title>
        <authorList>
            <person name="Fu Z."/>
        </authorList>
    </citation>
    <scope>NUCLEOTIDE SEQUENCE [LARGE SCALE GENOMIC DNA]</scope>
    <source>
        <strain evidence="3">G4</strain>
        <tissue evidence="3">Muscle</tissue>
    </source>
</reference>
<keyword evidence="2" id="KW-0812">Transmembrane</keyword>
<keyword evidence="2" id="KW-0472">Membrane</keyword>
<sequence>MLSSKGGVAPLLQWIKTLEMESVERQNALEAAKERSEAIRSDNANLKVAIKKLSPKIQEIGSKREELNKLSSEFEESSKRRIRLQSRLTELKKQNCDLHDELESHVGDISSLERSRRADRQQIRALTGCVNTLERQVELGQICLQQKEDDIKRRDAAIKELKSAVREHKEILNVLNERKSHLKAEMSRLPEETRVGKPLSIKDEIRMCTADQDLDQDQETLPAASKSVPNGTHTYWSMTAVVSWISFAVGFAVMLLFMLMLMGTAMPLCRPAPEVPCQDLLRDVLPAMLLPHCNLHFPLTPPF</sequence>
<feature type="coiled-coil region" evidence="1">
    <location>
        <begin position="15"/>
        <end position="49"/>
    </location>
</feature>
<protein>
    <submittedName>
        <fullName evidence="3">Uncharacterized protein</fullName>
    </submittedName>
</protein>
<organism evidence="3 4">
    <name type="scientific">Coilia grayii</name>
    <name type="common">Gray's grenadier anchovy</name>
    <dbReference type="NCBI Taxonomy" id="363190"/>
    <lineage>
        <taxon>Eukaryota</taxon>
        <taxon>Metazoa</taxon>
        <taxon>Chordata</taxon>
        <taxon>Craniata</taxon>
        <taxon>Vertebrata</taxon>
        <taxon>Euteleostomi</taxon>
        <taxon>Actinopterygii</taxon>
        <taxon>Neopterygii</taxon>
        <taxon>Teleostei</taxon>
        <taxon>Clupei</taxon>
        <taxon>Clupeiformes</taxon>
        <taxon>Clupeoidei</taxon>
        <taxon>Engraulidae</taxon>
        <taxon>Coilinae</taxon>
        <taxon>Coilia</taxon>
    </lineage>
</organism>
<keyword evidence="2" id="KW-1133">Transmembrane helix</keyword>
<dbReference type="Proteomes" id="UP001591681">
    <property type="component" value="Unassembled WGS sequence"/>
</dbReference>
<feature type="coiled-coil region" evidence="1">
    <location>
        <begin position="144"/>
        <end position="185"/>
    </location>
</feature>
<keyword evidence="1" id="KW-0175">Coiled coil</keyword>
<dbReference type="AlphaFoldDB" id="A0ABD1JRY7"/>
<proteinExistence type="predicted"/>
<evidence type="ECO:0000256" key="1">
    <source>
        <dbReference type="SAM" id="Coils"/>
    </source>
</evidence>
<dbReference type="EMBL" id="JBHFQA010000012">
    <property type="protein sequence ID" value="KAL2089635.1"/>
    <property type="molecule type" value="Genomic_DNA"/>
</dbReference>
<keyword evidence="4" id="KW-1185">Reference proteome</keyword>
<accession>A0ABD1JRY7</accession>